<dbReference type="PANTHER" id="PTHR42913">
    <property type="entry name" value="APOPTOSIS-INDUCING FACTOR 1"/>
    <property type="match status" value="1"/>
</dbReference>
<reference evidence="5 6" key="1">
    <citation type="journal article" date="2021" name="Comput. Struct. Biotechnol. J.">
        <title>De novo genome assembly of the potent medicinal plant Rehmannia glutinosa using nanopore technology.</title>
        <authorList>
            <person name="Ma L."/>
            <person name="Dong C."/>
            <person name="Song C."/>
            <person name="Wang X."/>
            <person name="Zheng X."/>
            <person name="Niu Y."/>
            <person name="Chen S."/>
            <person name="Feng W."/>
        </authorList>
    </citation>
    <scope>NUCLEOTIDE SEQUENCE [LARGE SCALE GENOMIC DNA]</scope>
    <source>
        <strain evidence="5">DH-2019</strain>
    </source>
</reference>
<organism evidence="5 6">
    <name type="scientific">Rehmannia glutinosa</name>
    <name type="common">Chinese foxglove</name>
    <dbReference type="NCBI Taxonomy" id="99300"/>
    <lineage>
        <taxon>Eukaryota</taxon>
        <taxon>Viridiplantae</taxon>
        <taxon>Streptophyta</taxon>
        <taxon>Embryophyta</taxon>
        <taxon>Tracheophyta</taxon>
        <taxon>Spermatophyta</taxon>
        <taxon>Magnoliopsida</taxon>
        <taxon>eudicotyledons</taxon>
        <taxon>Gunneridae</taxon>
        <taxon>Pentapetalae</taxon>
        <taxon>asterids</taxon>
        <taxon>lamiids</taxon>
        <taxon>Lamiales</taxon>
        <taxon>Orobanchaceae</taxon>
        <taxon>Rehmannieae</taxon>
        <taxon>Rehmannia</taxon>
    </lineage>
</organism>
<keyword evidence="6" id="KW-1185">Reference proteome</keyword>
<evidence type="ECO:0000256" key="3">
    <source>
        <dbReference type="ARBA" id="ARBA00022827"/>
    </source>
</evidence>
<dbReference type="InterPro" id="IPR051169">
    <property type="entry name" value="NADH-Q_oxidoreductase"/>
</dbReference>
<evidence type="ECO:0000256" key="4">
    <source>
        <dbReference type="ARBA" id="ARBA00023002"/>
    </source>
</evidence>
<name>A0ABR0V0G4_REHGL</name>
<proteinExistence type="predicted"/>
<evidence type="ECO:0000313" key="5">
    <source>
        <dbReference type="EMBL" id="KAK6128376.1"/>
    </source>
</evidence>
<dbReference type="EMBL" id="JABTTQ020001744">
    <property type="protein sequence ID" value="KAK6128376.1"/>
    <property type="molecule type" value="Genomic_DNA"/>
</dbReference>
<keyword evidence="4" id="KW-0560">Oxidoreductase</keyword>
<evidence type="ECO:0000256" key="2">
    <source>
        <dbReference type="ARBA" id="ARBA00022630"/>
    </source>
</evidence>
<dbReference type="PANTHER" id="PTHR42913:SF4">
    <property type="entry name" value="ALTERNATIVE NAD(P)H-UBIQUINONE OXIDOREDUCTASE C1, CHLOROPLASTIC_MITOCHONDRIAL"/>
    <property type="match status" value="1"/>
</dbReference>
<gene>
    <name evidence="5" type="ORF">DH2020_037888</name>
</gene>
<sequence>MSLLSCLRLKALSGRFSSRECSALLGYFVPLYKKKDVEFGTSPELTNVEAVRKLLPGTAQVAFQQADFAGWNLWAAINGRPLLPFSYHTSIPEACVGFQNLGEMMTLGRCDAAISTKFHRGVTLEGPVGHTARKIVIVLPKCFPDSRRQYSIICLDSFASSTLSLYLELMELLSFKMRTWLACLIDGLGLDQARCSASRVNAGIEPVVRESSGPKSPKLDIKADQALYLPDDIPHVSAHFTLLVKINGVAKPGAVLYLIDQRVSTTKR</sequence>
<keyword evidence="3" id="KW-0274">FAD</keyword>
<comment type="cofactor">
    <cofactor evidence="1">
        <name>FAD</name>
        <dbReference type="ChEBI" id="CHEBI:57692"/>
    </cofactor>
</comment>
<comment type="caution">
    <text evidence="5">The sequence shown here is derived from an EMBL/GenBank/DDBJ whole genome shotgun (WGS) entry which is preliminary data.</text>
</comment>
<evidence type="ECO:0000256" key="1">
    <source>
        <dbReference type="ARBA" id="ARBA00001974"/>
    </source>
</evidence>
<accession>A0ABR0V0G4</accession>
<protein>
    <submittedName>
        <fullName evidence="5">Uncharacterized protein</fullName>
    </submittedName>
</protein>
<dbReference type="Proteomes" id="UP001318860">
    <property type="component" value="Unassembled WGS sequence"/>
</dbReference>
<evidence type="ECO:0000313" key="6">
    <source>
        <dbReference type="Proteomes" id="UP001318860"/>
    </source>
</evidence>
<dbReference type="Gene3D" id="3.50.50.100">
    <property type="match status" value="1"/>
</dbReference>
<keyword evidence="2" id="KW-0285">Flavoprotein</keyword>